<reference evidence="7" key="1">
    <citation type="journal article" date="2020" name="bioRxiv">
        <title>A rank-normalized archaeal taxonomy based on genome phylogeny resolves widespread incomplete and uneven classifications.</title>
        <authorList>
            <person name="Rinke C."/>
            <person name="Chuvochina M."/>
            <person name="Mussig A.J."/>
            <person name="Chaumeil P.-A."/>
            <person name="Waite D.W."/>
            <person name="Whitman W.B."/>
            <person name="Parks D.H."/>
            <person name="Hugenholtz P."/>
        </authorList>
    </citation>
    <scope>NUCLEOTIDE SEQUENCE</scope>
    <source>
        <strain evidence="7">UBA10011</strain>
    </source>
</reference>
<dbReference type="Gene3D" id="1.10.443.10">
    <property type="entry name" value="Intergrase catalytic core"/>
    <property type="match status" value="1"/>
</dbReference>
<dbReference type="AlphaFoldDB" id="A0A7J4IUI8"/>
<reference evidence="8" key="2">
    <citation type="submission" date="2021-03" db="EMBL/GenBank/DDBJ databases">
        <authorList>
            <person name="Jaffe A."/>
        </authorList>
    </citation>
    <scope>NUCLEOTIDE SEQUENCE</scope>
    <source>
        <strain evidence="8">RIFCSPHIGHO2_01_FULL_GW2011_AR10_43_9</strain>
    </source>
</reference>
<dbReference type="PANTHER" id="PTHR30349:SF41">
    <property type="entry name" value="INTEGRASE_RECOMBINASE PROTEIN MJ0367-RELATED"/>
    <property type="match status" value="1"/>
</dbReference>
<dbReference type="InterPro" id="IPR050090">
    <property type="entry name" value="Tyrosine_recombinase_XerCD"/>
</dbReference>
<comment type="caution">
    <text evidence="7">The sequence shown here is derived from an EMBL/GenBank/DDBJ whole genome shotgun (WGS) entry which is preliminary data.</text>
</comment>
<feature type="domain" description="Core-binding (CB)" evidence="6">
    <location>
        <begin position="9"/>
        <end position="91"/>
    </location>
</feature>
<dbReference type="GO" id="GO:0006310">
    <property type="term" value="P:DNA recombination"/>
    <property type="evidence" value="ECO:0007669"/>
    <property type="project" value="UniProtKB-KW"/>
</dbReference>
<dbReference type="PANTHER" id="PTHR30349">
    <property type="entry name" value="PHAGE INTEGRASE-RELATED"/>
    <property type="match status" value="1"/>
</dbReference>
<dbReference type="Pfam" id="PF00589">
    <property type="entry name" value="Phage_integrase"/>
    <property type="match status" value="1"/>
</dbReference>
<evidence type="ECO:0000256" key="1">
    <source>
        <dbReference type="ARBA" id="ARBA00022908"/>
    </source>
</evidence>
<organism evidence="7 9">
    <name type="scientific">Candidatus Iainarchaeum sp</name>
    <dbReference type="NCBI Taxonomy" id="3101447"/>
    <lineage>
        <taxon>Archaea</taxon>
        <taxon>Candidatus Iainarchaeota</taxon>
        <taxon>Candidatus Iainarchaeia</taxon>
        <taxon>Candidatus Iainarchaeales</taxon>
        <taxon>Candidatus Iainarchaeaceae</taxon>
        <taxon>Candidatus Iainarchaeum</taxon>
    </lineage>
</organism>
<evidence type="ECO:0000313" key="7">
    <source>
        <dbReference type="EMBL" id="HIH07905.1"/>
    </source>
</evidence>
<dbReference type="Pfam" id="PF13495">
    <property type="entry name" value="Phage_int_SAM_4"/>
    <property type="match status" value="1"/>
</dbReference>
<evidence type="ECO:0000256" key="2">
    <source>
        <dbReference type="ARBA" id="ARBA00023125"/>
    </source>
</evidence>
<dbReference type="InterPro" id="IPR011010">
    <property type="entry name" value="DNA_brk_join_enz"/>
</dbReference>
<evidence type="ECO:0000313" key="8">
    <source>
        <dbReference type="EMBL" id="MBS3058842.1"/>
    </source>
</evidence>
<dbReference type="SUPFAM" id="SSF56349">
    <property type="entry name" value="DNA breaking-rejoining enzymes"/>
    <property type="match status" value="1"/>
</dbReference>
<dbReference type="PROSITE" id="PS51900">
    <property type="entry name" value="CB"/>
    <property type="match status" value="1"/>
</dbReference>
<name>A0A7J4IUI8_9ARCH</name>
<dbReference type="InterPro" id="IPR044068">
    <property type="entry name" value="CB"/>
</dbReference>
<evidence type="ECO:0000259" key="6">
    <source>
        <dbReference type="PROSITE" id="PS51900"/>
    </source>
</evidence>
<dbReference type="Gene3D" id="1.10.150.130">
    <property type="match status" value="1"/>
</dbReference>
<dbReference type="GO" id="GO:0003677">
    <property type="term" value="F:DNA binding"/>
    <property type="evidence" value="ECO:0007669"/>
    <property type="project" value="UniProtKB-UniRule"/>
</dbReference>
<feature type="domain" description="Tyr recombinase" evidence="5">
    <location>
        <begin position="107"/>
        <end position="280"/>
    </location>
</feature>
<dbReference type="EMBL" id="DUFG01000005">
    <property type="protein sequence ID" value="HIH07905.1"/>
    <property type="molecule type" value="Genomic_DNA"/>
</dbReference>
<evidence type="ECO:0000313" key="9">
    <source>
        <dbReference type="Proteomes" id="UP000577419"/>
    </source>
</evidence>
<dbReference type="GO" id="GO:0015074">
    <property type="term" value="P:DNA integration"/>
    <property type="evidence" value="ECO:0007669"/>
    <property type="project" value="UniProtKB-KW"/>
</dbReference>
<dbReference type="NCBIfam" id="NF040815">
    <property type="entry name" value="recomb_XerA_Arch"/>
    <property type="match status" value="1"/>
</dbReference>
<dbReference type="InterPro" id="IPR010998">
    <property type="entry name" value="Integrase_recombinase_N"/>
</dbReference>
<reference evidence="8" key="3">
    <citation type="submission" date="2021-05" db="EMBL/GenBank/DDBJ databases">
        <title>Protein family content uncovers lineage relationships and bacterial pathway maintenance mechanisms in DPANN archaea.</title>
        <authorList>
            <person name="Castelle C.J."/>
            <person name="Meheust R."/>
            <person name="Jaffe A.L."/>
            <person name="Seitz K."/>
            <person name="Gong X."/>
            <person name="Baker B.J."/>
            <person name="Banfield J.F."/>
        </authorList>
    </citation>
    <scope>NUCLEOTIDE SEQUENCE</scope>
    <source>
        <strain evidence="8">RIFCSPHIGHO2_01_FULL_GW2011_AR10_43_9</strain>
    </source>
</reference>
<keyword evidence="2 4" id="KW-0238">DNA-binding</keyword>
<proteinExistence type="predicted"/>
<dbReference type="InterPro" id="IPR002104">
    <property type="entry name" value="Integrase_catalytic"/>
</dbReference>
<keyword evidence="3" id="KW-0233">DNA recombination</keyword>
<protein>
    <submittedName>
        <fullName evidence="7">Tyrosine-type recombinase/integrase</fullName>
    </submittedName>
</protein>
<dbReference type="InterPro" id="IPR013762">
    <property type="entry name" value="Integrase-like_cat_sf"/>
</dbReference>
<accession>A0A7J4IUI8</accession>
<dbReference type="Proteomes" id="UP000683213">
    <property type="component" value="Unassembled WGS sequence"/>
</dbReference>
<sequence>MDKVTGARPALNPAVEKLKQELLIAGYSAKTIKMYAFYAQSFLDFANKPAGEITREDIVGYLVKMKQGRNVSNATLSLIHSSLKFLFNNYLHKKIVDDIKVAKKAKKLPVILSKDEVKSLIRAVRPGRNRLIVEFLYSSGCRVSEAVKLKTEHINLKEGTGRVAGGKGNKDRMIILSKEWIKDINKYLKKKRVQSQFVFSKKNGKPLSTDTVQRIIRAATQKAGIGKQVTPHSLRHAYATHLLEAGENIRKIQELLGHSSLSTTQIYTKVSTEELKKVVSPLDKL</sequence>
<dbReference type="EMBL" id="JAGVWF010000003">
    <property type="protein sequence ID" value="MBS3058842.1"/>
    <property type="molecule type" value="Genomic_DNA"/>
</dbReference>
<evidence type="ECO:0000256" key="3">
    <source>
        <dbReference type="ARBA" id="ARBA00023172"/>
    </source>
</evidence>
<evidence type="ECO:0000259" key="5">
    <source>
        <dbReference type="PROSITE" id="PS51898"/>
    </source>
</evidence>
<keyword evidence="1" id="KW-0229">DNA integration</keyword>
<dbReference type="PROSITE" id="PS51898">
    <property type="entry name" value="TYR_RECOMBINASE"/>
    <property type="match status" value="1"/>
</dbReference>
<gene>
    <name evidence="7" type="ORF">HA237_00895</name>
    <name evidence="8" type="ORF">J4224_00260</name>
</gene>
<dbReference type="InterPro" id="IPR004107">
    <property type="entry name" value="Integrase_SAM-like_N"/>
</dbReference>
<evidence type="ECO:0000256" key="4">
    <source>
        <dbReference type="PROSITE-ProRule" id="PRU01248"/>
    </source>
</evidence>
<dbReference type="Proteomes" id="UP000577419">
    <property type="component" value="Unassembled WGS sequence"/>
</dbReference>